<evidence type="ECO:0000256" key="4">
    <source>
        <dbReference type="ARBA" id="ARBA00022729"/>
    </source>
</evidence>
<keyword evidence="4" id="KW-0732">Signal</keyword>
<dbReference type="InterPro" id="IPR004682">
    <property type="entry name" value="TRAP_DctP"/>
</dbReference>
<keyword evidence="3" id="KW-0813">Transport</keyword>
<reference evidence="6 7" key="1">
    <citation type="submission" date="2020-01" db="EMBL/GenBank/DDBJ databases">
        <title>Anaeroalcalibacter tamaniensis gen. nov., sp. nov., moderately halophilic strictly anaerobic fermenter bacterium from mud volcano of Taman peninsula.</title>
        <authorList>
            <person name="Frolova A."/>
            <person name="Merkel A.Y."/>
            <person name="Slobodkin A.I."/>
        </authorList>
    </citation>
    <scope>NUCLEOTIDE SEQUENCE [LARGE SCALE GENOMIC DNA]</scope>
    <source>
        <strain evidence="6 7">F-3ap</strain>
    </source>
</reference>
<dbReference type="NCBIfam" id="TIGR00787">
    <property type="entry name" value="dctP"/>
    <property type="match status" value="1"/>
</dbReference>
<accession>A0A7X5KP56</accession>
<comment type="subcellular location">
    <subcellularLocation>
        <location evidence="1">Cell envelope</location>
    </subcellularLocation>
</comment>
<organism evidence="6 7">
    <name type="scientific">Anaerotalea alkaliphila</name>
    <dbReference type="NCBI Taxonomy" id="2662126"/>
    <lineage>
        <taxon>Bacteria</taxon>
        <taxon>Bacillati</taxon>
        <taxon>Bacillota</taxon>
        <taxon>Clostridia</taxon>
        <taxon>Eubacteriales</taxon>
        <taxon>Anaerotalea</taxon>
    </lineage>
</organism>
<dbReference type="GO" id="GO:0030288">
    <property type="term" value="C:outer membrane-bounded periplasmic space"/>
    <property type="evidence" value="ECO:0007669"/>
    <property type="project" value="InterPro"/>
</dbReference>
<dbReference type="AlphaFoldDB" id="A0A7X5KP56"/>
<evidence type="ECO:0000313" key="6">
    <source>
        <dbReference type="EMBL" id="NDL67562.1"/>
    </source>
</evidence>
<keyword evidence="7" id="KW-1185">Reference proteome</keyword>
<evidence type="ECO:0000313" key="7">
    <source>
        <dbReference type="Proteomes" id="UP000461585"/>
    </source>
</evidence>
<evidence type="ECO:0000256" key="5">
    <source>
        <dbReference type="SAM" id="MobiDB-lite"/>
    </source>
</evidence>
<proteinExistence type="inferred from homology"/>
<dbReference type="NCBIfam" id="NF037995">
    <property type="entry name" value="TRAP_S1"/>
    <property type="match status" value="1"/>
</dbReference>
<sequence>MVALFTGCGQKSDGNTAVAPGGSNGQAPEEQAKPDKVYELNLSVPDSETSSVTVAAEEFAKQLNERSQGALKVTVFPNGSLYGGDGSAAIKQVGAGGLDMLVLAGSLYANFKPEFNVVSIPYMFDDFDQLVDYVNSDVGNELKDSVSTLNIEPLALWTRSFRQITNSKRPITEPEDLKGVILRVPNNPLWVEFFTACGATATPMSFSEVYNALQLKTLDGQENPVDVPMSAKFYEVQSYITMSNHMADTWVVGMSSTKFNGLPEDLQQLVTETAQEMQTWKIDYDTEQDALALQLLIDNGMEMNELTAEGQAKFVEVSKGLYDSVFKGLVSNDDLFNKTLEFVGKN</sequence>
<comment type="similarity">
    <text evidence="2">Belongs to the bacterial solute-binding protein 7 family.</text>
</comment>
<dbReference type="PIRSF" id="PIRSF006470">
    <property type="entry name" value="DctB"/>
    <property type="match status" value="1"/>
</dbReference>
<name>A0A7X5KP56_9FIRM</name>
<evidence type="ECO:0000256" key="1">
    <source>
        <dbReference type="ARBA" id="ARBA00004196"/>
    </source>
</evidence>
<dbReference type="GO" id="GO:0055085">
    <property type="term" value="P:transmembrane transport"/>
    <property type="evidence" value="ECO:0007669"/>
    <property type="project" value="InterPro"/>
</dbReference>
<dbReference type="InterPro" id="IPR038404">
    <property type="entry name" value="TRAP_DctP_sf"/>
</dbReference>
<dbReference type="PANTHER" id="PTHR33376:SF4">
    <property type="entry name" value="SIALIC ACID-BINDING PERIPLASMIC PROTEIN SIAP"/>
    <property type="match status" value="1"/>
</dbReference>
<dbReference type="PANTHER" id="PTHR33376">
    <property type="match status" value="1"/>
</dbReference>
<dbReference type="Proteomes" id="UP000461585">
    <property type="component" value="Unassembled WGS sequence"/>
</dbReference>
<dbReference type="Gene3D" id="3.40.190.170">
    <property type="entry name" value="Bacterial extracellular solute-binding protein, family 7"/>
    <property type="match status" value="1"/>
</dbReference>
<evidence type="ECO:0000256" key="2">
    <source>
        <dbReference type="ARBA" id="ARBA00009023"/>
    </source>
</evidence>
<dbReference type="InterPro" id="IPR018389">
    <property type="entry name" value="DctP_fam"/>
</dbReference>
<dbReference type="Pfam" id="PF03480">
    <property type="entry name" value="DctP"/>
    <property type="match status" value="1"/>
</dbReference>
<comment type="caution">
    <text evidence="6">The sequence shown here is derived from an EMBL/GenBank/DDBJ whole genome shotgun (WGS) entry which is preliminary data.</text>
</comment>
<feature type="region of interest" description="Disordered" evidence="5">
    <location>
        <begin position="13"/>
        <end position="33"/>
    </location>
</feature>
<protein>
    <submittedName>
        <fullName evidence="6">DctP family TRAP transporter solute-binding subunit</fullName>
    </submittedName>
</protein>
<evidence type="ECO:0000256" key="3">
    <source>
        <dbReference type="ARBA" id="ARBA00022448"/>
    </source>
</evidence>
<gene>
    <name evidence="6" type="ORF">GXN74_07365</name>
</gene>
<dbReference type="EMBL" id="JAAEEH010000016">
    <property type="protein sequence ID" value="NDL67562.1"/>
    <property type="molecule type" value="Genomic_DNA"/>
</dbReference>